<proteinExistence type="predicted"/>
<keyword evidence="1" id="KW-0812">Transmembrane</keyword>
<evidence type="ECO:0000313" key="2">
    <source>
        <dbReference type="EMBL" id="QHQ36752.1"/>
    </source>
</evidence>
<feature type="transmembrane region" description="Helical" evidence="1">
    <location>
        <begin position="46"/>
        <end position="69"/>
    </location>
</feature>
<evidence type="ECO:0000313" key="3">
    <source>
        <dbReference type="Proteomes" id="UP000464495"/>
    </source>
</evidence>
<protein>
    <submittedName>
        <fullName evidence="2">Uncharacterized protein</fullName>
    </submittedName>
</protein>
<dbReference type="EMBL" id="CP046620">
    <property type="protein sequence ID" value="QHQ36752.1"/>
    <property type="molecule type" value="Genomic_DNA"/>
</dbReference>
<feature type="transmembrane region" description="Helical" evidence="1">
    <location>
        <begin position="6"/>
        <end position="25"/>
    </location>
</feature>
<accession>A0A6P1T830</accession>
<reference evidence="2 3" key="1">
    <citation type="submission" date="2019-12" db="EMBL/GenBank/DDBJ databases">
        <title>Complete genome sequence of Algicella marina strain 9Alg 56(T) isolated from the red alga Tichocarpus crinitus.</title>
        <authorList>
            <person name="Kim S.-G."/>
            <person name="Nedashkovskaya O.I."/>
        </authorList>
    </citation>
    <scope>NUCLEOTIDE SEQUENCE [LARGE SCALE GENOMIC DNA]</scope>
    <source>
        <strain evidence="2 3">9Alg 56</strain>
    </source>
</reference>
<evidence type="ECO:0000256" key="1">
    <source>
        <dbReference type="SAM" id="Phobius"/>
    </source>
</evidence>
<dbReference type="Proteomes" id="UP000464495">
    <property type="component" value="Chromosome"/>
</dbReference>
<keyword evidence="1" id="KW-1133">Transmembrane helix</keyword>
<dbReference type="AlphaFoldDB" id="A0A6P1T830"/>
<feature type="transmembrane region" description="Helical" evidence="1">
    <location>
        <begin position="75"/>
        <end position="98"/>
    </location>
</feature>
<gene>
    <name evidence="2" type="ORF">GO499_17005</name>
</gene>
<organism evidence="2 3">
    <name type="scientific">Algicella marina</name>
    <dbReference type="NCBI Taxonomy" id="2683284"/>
    <lineage>
        <taxon>Bacteria</taxon>
        <taxon>Pseudomonadati</taxon>
        <taxon>Pseudomonadota</taxon>
        <taxon>Alphaproteobacteria</taxon>
        <taxon>Rhodobacterales</taxon>
        <taxon>Paracoccaceae</taxon>
        <taxon>Algicella</taxon>
    </lineage>
</organism>
<sequence>MTYATAFYLILPFAIGYELWFLYSVTARMLSEDKDERSFLSRLPLMNLQFSIALAFLPMLLQAALFLSFEAQENLVINGNAGVIFQYYTMPSLLLYMLTNSGRMGRLFQPKSEAPC</sequence>
<name>A0A6P1T830_9RHOB</name>
<keyword evidence="1" id="KW-0472">Membrane</keyword>
<dbReference type="KEGG" id="amaq:GO499_17005"/>
<keyword evidence="3" id="KW-1185">Reference proteome</keyword>
<dbReference type="RefSeq" id="WP_161863296.1">
    <property type="nucleotide sequence ID" value="NZ_CP046620.1"/>
</dbReference>